<evidence type="ECO:0000259" key="5">
    <source>
        <dbReference type="Pfam" id="PF01551"/>
    </source>
</evidence>
<feature type="domain" description="Peptidoglycan hydrolase PcsB coiled-coil" evidence="6">
    <location>
        <begin position="168"/>
        <end position="238"/>
    </location>
</feature>
<dbReference type="InterPro" id="IPR011055">
    <property type="entry name" value="Dup_hybrid_motif"/>
</dbReference>
<dbReference type="InterPro" id="IPR016047">
    <property type="entry name" value="M23ase_b-sheet_dom"/>
</dbReference>
<dbReference type="Pfam" id="PF24568">
    <property type="entry name" value="CC_PcsB"/>
    <property type="match status" value="1"/>
</dbReference>
<accession>A0A1M5WVP9</accession>
<feature type="domain" description="M23ase beta-sheet core" evidence="5">
    <location>
        <begin position="377"/>
        <end position="471"/>
    </location>
</feature>
<feature type="coiled-coil region" evidence="2">
    <location>
        <begin position="74"/>
        <end position="178"/>
    </location>
</feature>
<gene>
    <name evidence="7" type="ORF">SAMN02745941_01288</name>
</gene>
<keyword evidence="7" id="KW-0378">Hydrolase</keyword>
<evidence type="ECO:0000313" key="7">
    <source>
        <dbReference type="EMBL" id="SHH91696.1"/>
    </source>
</evidence>
<dbReference type="Gene3D" id="6.10.250.3150">
    <property type="match status" value="1"/>
</dbReference>
<dbReference type="AlphaFoldDB" id="A0A1M5WVP9"/>
<organism evidence="7 8">
    <name type="scientific">Clostridium intestinale DSM 6191</name>
    <dbReference type="NCBI Taxonomy" id="1121320"/>
    <lineage>
        <taxon>Bacteria</taxon>
        <taxon>Bacillati</taxon>
        <taxon>Bacillota</taxon>
        <taxon>Clostridia</taxon>
        <taxon>Eubacteriales</taxon>
        <taxon>Clostridiaceae</taxon>
        <taxon>Clostridium</taxon>
    </lineage>
</organism>
<dbReference type="PANTHER" id="PTHR21666">
    <property type="entry name" value="PEPTIDASE-RELATED"/>
    <property type="match status" value="1"/>
</dbReference>
<evidence type="ECO:0000313" key="8">
    <source>
        <dbReference type="Proteomes" id="UP000184241"/>
    </source>
</evidence>
<dbReference type="Pfam" id="PF01551">
    <property type="entry name" value="Peptidase_M23"/>
    <property type="match status" value="1"/>
</dbReference>
<dbReference type="InterPro" id="IPR057309">
    <property type="entry name" value="PcsB_CC"/>
</dbReference>
<sequence length="477" mass="53316">MIKINHSNVNIFKIILNIIKNSVILLKIIDFTVIMLKEDILWGYGMVKKSIIVIMSIFFSLTLFPVKEVKAENSDQIKNQIENNQDKIDGLNNQKNKLNQEKKSNESELDKLQETIDEKNKELLSSQQNVSKYQKEIDALQADINSVQAELDSLEKDIKDKEQEIIKKEKDREEKEELLGKRLRSIYKTSYEEELIVMLLNSRSFGDFISKMSMVSRVIKTDKGMIEEVKKAKKEVEEGKASLEKKVSYLNTEKNQIALMQEDVKASQKSYIEEQNKINAQVSSLKTLESQKQGVINNIASKEQQLQGEIEDLNSYNKDLQNQLDQIFKDINNNNNNSNNGGQSNNSGSESFIRPSTGRVTSVYGARVNPVTGVNGFHTGIDLGAPMGAPIKASKSGKVVTASYISGYGNTVILDHGSGIQTLYAHSSSLAVSVGQTVSQGQVIAYVGSTGNSTGPHLHFEIRVNGQHQNPTNYLSF</sequence>
<name>A0A1M5WVP9_9CLOT</name>
<dbReference type="PANTHER" id="PTHR21666:SF270">
    <property type="entry name" value="MUREIN HYDROLASE ACTIVATOR ENVC"/>
    <property type="match status" value="1"/>
</dbReference>
<evidence type="ECO:0000256" key="2">
    <source>
        <dbReference type="SAM" id="Coils"/>
    </source>
</evidence>
<evidence type="ECO:0000259" key="6">
    <source>
        <dbReference type="Pfam" id="PF24568"/>
    </source>
</evidence>
<evidence type="ECO:0000256" key="3">
    <source>
        <dbReference type="SAM" id="MobiDB-lite"/>
    </source>
</evidence>
<evidence type="ECO:0000256" key="1">
    <source>
        <dbReference type="ARBA" id="ARBA00022729"/>
    </source>
</evidence>
<evidence type="ECO:0000256" key="4">
    <source>
        <dbReference type="SAM" id="Phobius"/>
    </source>
</evidence>
<feature type="compositionally biased region" description="Low complexity" evidence="3">
    <location>
        <begin position="332"/>
        <end position="349"/>
    </location>
</feature>
<dbReference type="SUPFAM" id="SSF51261">
    <property type="entry name" value="Duplicated hybrid motif"/>
    <property type="match status" value="1"/>
</dbReference>
<dbReference type="FunFam" id="2.70.70.10:FF:000006">
    <property type="entry name" value="M23 family peptidase"/>
    <property type="match status" value="1"/>
</dbReference>
<proteinExistence type="predicted"/>
<reference evidence="7 8" key="1">
    <citation type="submission" date="2016-11" db="EMBL/GenBank/DDBJ databases">
        <authorList>
            <person name="Jaros S."/>
            <person name="Januszkiewicz K."/>
            <person name="Wedrychowicz H."/>
        </authorList>
    </citation>
    <scope>NUCLEOTIDE SEQUENCE [LARGE SCALE GENOMIC DNA]</scope>
    <source>
        <strain evidence="7 8">DSM 6191</strain>
    </source>
</reference>
<feature type="region of interest" description="Disordered" evidence="3">
    <location>
        <begin position="330"/>
        <end position="354"/>
    </location>
</feature>
<keyword evidence="4" id="KW-1133">Transmembrane helix</keyword>
<keyword evidence="4" id="KW-0812">Transmembrane</keyword>
<keyword evidence="4" id="KW-0472">Membrane</keyword>
<feature type="transmembrane region" description="Helical" evidence="4">
    <location>
        <begin position="42"/>
        <end position="64"/>
    </location>
</feature>
<keyword evidence="1" id="KW-0732">Signal</keyword>
<dbReference type="Proteomes" id="UP000184241">
    <property type="component" value="Unassembled WGS sequence"/>
</dbReference>
<protein>
    <submittedName>
        <fullName evidence="7">Septal ring factor EnvC, activator of murein hydrolases AmiA and AmiB</fullName>
    </submittedName>
</protein>
<keyword evidence="2" id="KW-0175">Coiled coil</keyword>
<dbReference type="GO" id="GO:0004222">
    <property type="term" value="F:metalloendopeptidase activity"/>
    <property type="evidence" value="ECO:0007669"/>
    <property type="project" value="TreeGrafter"/>
</dbReference>
<dbReference type="Gene3D" id="2.70.70.10">
    <property type="entry name" value="Glucose Permease (Domain IIA)"/>
    <property type="match status" value="1"/>
</dbReference>
<dbReference type="CDD" id="cd12797">
    <property type="entry name" value="M23_peptidase"/>
    <property type="match status" value="1"/>
</dbReference>
<dbReference type="EMBL" id="FQXU01000004">
    <property type="protein sequence ID" value="SHH91696.1"/>
    <property type="molecule type" value="Genomic_DNA"/>
</dbReference>
<dbReference type="InterPro" id="IPR050570">
    <property type="entry name" value="Cell_wall_metabolism_enzyme"/>
</dbReference>